<keyword evidence="5 13" id="KW-0349">Heme</keyword>
<evidence type="ECO:0000256" key="4">
    <source>
        <dbReference type="ARBA" id="ARBA00022448"/>
    </source>
</evidence>
<comment type="subcellular location">
    <subcellularLocation>
        <location evidence="2">Plastid</location>
        <location evidence="2">Chloroplast thylakoid lumen</location>
    </subcellularLocation>
</comment>
<keyword evidence="14" id="KW-0812">Transmembrane</keyword>
<gene>
    <name evidence="16" type="primary">petJ</name>
</gene>
<dbReference type="GO" id="GO:0005506">
    <property type="term" value="F:iron ion binding"/>
    <property type="evidence" value="ECO:0007669"/>
    <property type="project" value="InterPro"/>
</dbReference>
<evidence type="ECO:0000256" key="2">
    <source>
        <dbReference type="ARBA" id="ARBA00004456"/>
    </source>
</evidence>
<evidence type="ECO:0000256" key="7">
    <source>
        <dbReference type="ARBA" id="ARBA00022982"/>
    </source>
</evidence>
<evidence type="ECO:0000256" key="1">
    <source>
        <dbReference type="ARBA" id="ARBA00002347"/>
    </source>
</evidence>
<evidence type="ECO:0000256" key="11">
    <source>
        <dbReference type="ARBA" id="ARBA00031247"/>
    </source>
</evidence>
<dbReference type="Pfam" id="PF13442">
    <property type="entry name" value="Cytochrome_CBB3"/>
    <property type="match status" value="1"/>
</dbReference>
<evidence type="ECO:0000313" key="16">
    <source>
        <dbReference type="EMBL" id="CAB51077.1"/>
    </source>
</evidence>
<feature type="transmembrane region" description="Helical" evidence="14">
    <location>
        <begin position="39"/>
        <end position="59"/>
    </location>
</feature>
<dbReference type="InterPro" id="IPR036909">
    <property type="entry name" value="Cyt_c-like_dom_sf"/>
</dbReference>
<evidence type="ECO:0000256" key="6">
    <source>
        <dbReference type="ARBA" id="ARBA00022723"/>
    </source>
</evidence>
<proteinExistence type="evidence at transcript level"/>
<keyword evidence="14" id="KW-0472">Membrane</keyword>
<evidence type="ECO:0000256" key="14">
    <source>
        <dbReference type="SAM" id="Phobius"/>
    </source>
</evidence>
<feature type="domain" description="Cytochrome c" evidence="15">
    <location>
        <begin position="86"/>
        <end position="168"/>
    </location>
</feature>
<organism evidence="16">
    <name type="scientific">Euglena gracilis</name>
    <dbReference type="NCBI Taxonomy" id="3039"/>
    <lineage>
        <taxon>Eukaryota</taxon>
        <taxon>Discoba</taxon>
        <taxon>Euglenozoa</taxon>
        <taxon>Euglenida</taxon>
        <taxon>Spirocuta</taxon>
        <taxon>Euglenophyceae</taxon>
        <taxon>Euglenales</taxon>
        <taxon>Euglenaceae</taxon>
        <taxon>Euglena</taxon>
    </lineage>
</organism>
<dbReference type="InterPro" id="IPR009056">
    <property type="entry name" value="Cyt_c-like_dom"/>
</dbReference>
<name>Q9STC6_EUGGR</name>
<evidence type="ECO:0000256" key="10">
    <source>
        <dbReference type="ARBA" id="ARBA00030448"/>
    </source>
</evidence>
<protein>
    <recommendedName>
        <fullName evidence="12">Cytochrome c-553</fullName>
    </recommendedName>
    <alternativeName>
        <fullName evidence="11">Cytochrome c553</fullName>
    </alternativeName>
    <alternativeName>
        <fullName evidence="10">Soluble cytochrome f</fullName>
    </alternativeName>
</protein>
<dbReference type="PANTHER" id="PTHR34688">
    <property type="entry name" value="CYTOCHROME C6, CHLOROPLASTIC"/>
    <property type="match status" value="1"/>
</dbReference>
<evidence type="ECO:0000256" key="3">
    <source>
        <dbReference type="ARBA" id="ARBA00009650"/>
    </source>
</evidence>
<evidence type="ECO:0000256" key="9">
    <source>
        <dbReference type="ARBA" id="ARBA00023078"/>
    </source>
</evidence>
<dbReference type="GO" id="GO:0009543">
    <property type="term" value="C:chloroplast thylakoid lumen"/>
    <property type="evidence" value="ECO:0007669"/>
    <property type="project" value="UniProtKB-SubCell"/>
</dbReference>
<keyword evidence="6 13" id="KW-0479">Metal-binding</keyword>
<dbReference type="AlphaFoldDB" id="Q9STC6"/>
<evidence type="ECO:0000259" key="15">
    <source>
        <dbReference type="PROSITE" id="PS51007"/>
    </source>
</evidence>
<dbReference type="PROSITE" id="PS51007">
    <property type="entry name" value="CYTC"/>
    <property type="match status" value="1"/>
</dbReference>
<dbReference type="SUPFAM" id="SSF46626">
    <property type="entry name" value="Cytochrome c"/>
    <property type="match status" value="1"/>
</dbReference>
<dbReference type="GO" id="GO:0020037">
    <property type="term" value="F:heme binding"/>
    <property type="evidence" value="ECO:0007669"/>
    <property type="project" value="InterPro"/>
</dbReference>
<reference evidence="16" key="1">
    <citation type="journal article" date="1999" name="DNA Res.">
        <title>Nucleus-encoded precursors to thylakoid lumen proteins of Euglena gracilis possess tripartite presequences.</title>
        <authorList>
            <person name="Vacula R."/>
            <person name="Steiner J.M."/>
            <person name="Krajcovic J."/>
            <person name="Ebringer L."/>
            <person name="Loeffelhardt W."/>
        </authorList>
    </citation>
    <scope>NUCLEOTIDE SEQUENCE</scope>
</reference>
<evidence type="ECO:0000256" key="5">
    <source>
        <dbReference type="ARBA" id="ARBA00022617"/>
    </source>
</evidence>
<keyword evidence="4" id="KW-0813">Transport</keyword>
<comment type="similarity">
    <text evidence="3">Belongs to the cytochrome c family. PetJ subfamily.</text>
</comment>
<accession>Q9STC6</accession>
<keyword evidence="9" id="KW-0793">Thylakoid</keyword>
<dbReference type="PRINTS" id="PR00605">
    <property type="entry name" value="CYTCHROMECIC"/>
</dbReference>
<dbReference type="InterPro" id="IPR023655">
    <property type="entry name" value="Cyt_C6"/>
</dbReference>
<keyword evidence="7" id="KW-0249">Electron transport</keyword>
<evidence type="ECO:0000256" key="8">
    <source>
        <dbReference type="ARBA" id="ARBA00023004"/>
    </source>
</evidence>
<comment type="function">
    <text evidence="1">Functions as an electron carrier between membrane-bound cytochrome b6-f and photosystem I in oxygenic photosynthesis.</text>
</comment>
<keyword evidence="14" id="KW-1133">Transmembrane helix</keyword>
<dbReference type="GO" id="GO:0009055">
    <property type="term" value="F:electron transfer activity"/>
    <property type="evidence" value="ECO:0007669"/>
    <property type="project" value="InterPro"/>
</dbReference>
<keyword evidence="8 13" id="KW-0408">Iron</keyword>
<sequence>AAITRVSVPATTGYAAGAQQTVMQVASQNEVEATPVSTVGAVSFAAAGAALGAMIAAFWSRRSQYEKLGSAAVVGAATSALAFGAPAYAGGADVFADNCSTCHVNGGNVISAGKVLSKTAIEEYLDGGYTKEAIEYQVRNGKGPMPAWEGVLSEDEIVAVTDYVYTQAGGAWANVS</sequence>
<evidence type="ECO:0000256" key="13">
    <source>
        <dbReference type="PROSITE-ProRule" id="PRU00433"/>
    </source>
</evidence>
<dbReference type="PANTHER" id="PTHR34688:SF2">
    <property type="entry name" value="CYTOCHROME C6, CHLOROPLASTIC"/>
    <property type="match status" value="1"/>
</dbReference>
<dbReference type="InterPro" id="IPR008168">
    <property type="entry name" value="Cyt_C_IC"/>
</dbReference>
<evidence type="ECO:0000256" key="12">
    <source>
        <dbReference type="ARBA" id="ARBA00033211"/>
    </source>
</evidence>
<feature type="non-terminal residue" evidence="16">
    <location>
        <position position="1"/>
    </location>
</feature>
<dbReference type="Gene3D" id="1.10.760.10">
    <property type="entry name" value="Cytochrome c-like domain"/>
    <property type="match status" value="1"/>
</dbReference>
<dbReference type="EMBL" id="AJ130725">
    <property type="protein sequence ID" value="CAB51077.1"/>
    <property type="molecule type" value="mRNA"/>
</dbReference>